<dbReference type="Pfam" id="PF08310">
    <property type="entry name" value="LGFP"/>
    <property type="match status" value="3"/>
</dbReference>
<accession>A0A060BWG8</accession>
<feature type="non-terminal residue" evidence="1">
    <location>
        <position position="171"/>
    </location>
</feature>
<evidence type="ECO:0000313" key="1">
    <source>
        <dbReference type="EMBL" id="AIA87002.1"/>
    </source>
</evidence>
<reference evidence="1" key="1">
    <citation type="journal article" date="2013" name="Environ. Microbiol.">
        <title>Seasonally variable intestinal metagenomes of the red palm weevil (Rhynchophorus ferrugineus).</title>
        <authorList>
            <person name="Jia S."/>
            <person name="Zhang X."/>
            <person name="Zhang G."/>
            <person name="Yin A."/>
            <person name="Zhang S."/>
            <person name="Li F."/>
            <person name="Wang L."/>
            <person name="Zhao D."/>
            <person name="Yun Q."/>
            <person name="Tala"/>
            <person name="Wang J."/>
            <person name="Sun G."/>
            <person name="Baabdullah M."/>
            <person name="Yu X."/>
            <person name="Hu S."/>
            <person name="Al-Mssallem I.S."/>
            <person name="Yu J."/>
        </authorList>
    </citation>
    <scope>NUCLEOTIDE SEQUENCE</scope>
</reference>
<organism evidence="1">
    <name type="scientific">uncultured Corynebacterium sp</name>
    <dbReference type="NCBI Taxonomy" id="159447"/>
    <lineage>
        <taxon>Bacteria</taxon>
        <taxon>Bacillati</taxon>
        <taxon>Actinomycetota</taxon>
        <taxon>Actinomycetes</taxon>
        <taxon>Mycobacteriales</taxon>
        <taxon>Corynebacteriaceae</taxon>
        <taxon>Corynebacterium</taxon>
        <taxon>environmental samples</taxon>
    </lineage>
</organism>
<dbReference type="InterPro" id="IPR013207">
    <property type="entry name" value="LGFP"/>
</dbReference>
<name>A0A060BWG8_9CORY</name>
<sequence length="171" mass="18232">MLGYPIGPLQTFGSSQSQQFQGGSVITSAAGTYKVLGMMNARWIALGGLTSTLGAPVGEEVCRLTATVPNCYQNFEGGAISWSAETGAWETYGEIRARWAALNFEYGVLGYPTGAPVCGTKNDGCYQNVPGWAISWTASTGAWETYGVLRSLWAAQGFEAVRSVIRPVRSL</sequence>
<dbReference type="EMBL" id="KF119735">
    <property type="protein sequence ID" value="AIA87002.1"/>
    <property type="molecule type" value="Genomic_DNA"/>
</dbReference>
<proteinExistence type="predicted"/>
<protein>
    <submittedName>
        <fullName evidence="1">CAZy families CE1 protein</fullName>
    </submittedName>
</protein>
<dbReference type="AlphaFoldDB" id="A0A060BWG8"/>